<keyword evidence="9" id="KW-1185">Reference proteome</keyword>
<feature type="active site" evidence="5">
    <location>
        <position position="224"/>
    </location>
</feature>
<evidence type="ECO:0000256" key="5">
    <source>
        <dbReference type="PROSITE-ProRule" id="PRU10007"/>
    </source>
</evidence>
<sequence length="481" mass="52843">MNQLSSTPRVDAEEADMHSLLQAQQKAFLADMNPSYDTRMERLRRLQDMTERHGPALVEAISQDFGHRSAHETRLIDLMIATAAIKHVRNKLKAWMRPRRVATALHFRPGRSLVLRQPLGVVGIIAPWNYPYQVSIGPAVGAIAAGNRVMIKPSELTPRFSELLRHIVTESFAEDEVSVVTGDVDVGRTFAGLPFDHLLFTGSTAVGKLVAQVAARNLTPVTLELGGKSPVIIDSSCDLDIAAPRLTHAKLLNAGQTCIAPDYALVPADRVPAFVAALKRTAAQLYPTYGRNPDYTSIISERHYARLAGLVEDARVHGAQIIPLNSSGEVADPDSRKMIPAIVLGVTQEMRIMREEIFGPLLPVMTYDTLDNAIAHINRNDRPLALYWFGNDRKHRDRVLAGTISGGVTINDCLWHAAQDDMPFGGVGASGMGAYHGESGFRTFSKEKPVFFQPRHNGLFLLRPPYGRTFELAAGLLKAII</sequence>
<dbReference type="PANTHER" id="PTHR43570:SF20">
    <property type="entry name" value="ALDEHYDE DEHYDROGENASE ALDX-RELATED"/>
    <property type="match status" value="1"/>
</dbReference>
<dbReference type="InterPro" id="IPR012394">
    <property type="entry name" value="Aldehyde_DH_NAD(P)"/>
</dbReference>
<evidence type="ECO:0000256" key="6">
    <source>
        <dbReference type="RuleBase" id="RU003345"/>
    </source>
</evidence>
<comment type="caution">
    <text evidence="8">The sequence shown here is derived from an EMBL/GenBank/DDBJ whole genome shotgun (WGS) entry which is preliminary data.</text>
</comment>
<evidence type="ECO:0000256" key="4">
    <source>
        <dbReference type="PIRNR" id="PIRNR036492"/>
    </source>
</evidence>
<dbReference type="GO" id="GO:0050269">
    <property type="term" value="F:coniferyl-aldehyde dehydrogenase [NAD(P)+] activity"/>
    <property type="evidence" value="ECO:0007669"/>
    <property type="project" value="UniProtKB-EC"/>
</dbReference>
<dbReference type="InterPro" id="IPR029510">
    <property type="entry name" value="Ald_DH_CS_GLU"/>
</dbReference>
<protein>
    <recommendedName>
        <fullName evidence="4">Aldehyde dehydrogenase</fullName>
    </recommendedName>
</protein>
<name>A0ABM8WUI2_9BURK</name>
<keyword evidence="2 4" id="KW-0560">Oxidoreductase</keyword>
<dbReference type="InterPro" id="IPR016162">
    <property type="entry name" value="Ald_DH_N"/>
</dbReference>
<evidence type="ECO:0000313" key="9">
    <source>
        <dbReference type="Proteomes" id="UP000727654"/>
    </source>
</evidence>
<dbReference type="InterPro" id="IPR016161">
    <property type="entry name" value="Ald_DH/histidinol_DH"/>
</dbReference>
<organism evidence="8 9">
    <name type="scientific">Cupriavidus laharis</name>
    <dbReference type="NCBI Taxonomy" id="151654"/>
    <lineage>
        <taxon>Bacteria</taxon>
        <taxon>Pseudomonadati</taxon>
        <taxon>Pseudomonadota</taxon>
        <taxon>Betaproteobacteria</taxon>
        <taxon>Burkholderiales</taxon>
        <taxon>Burkholderiaceae</taxon>
        <taxon>Cupriavidus</taxon>
    </lineage>
</organism>
<accession>A0ABM8WUI2</accession>
<dbReference type="Gene3D" id="3.40.605.10">
    <property type="entry name" value="Aldehyde Dehydrogenase, Chain A, domain 1"/>
    <property type="match status" value="1"/>
</dbReference>
<dbReference type="InterPro" id="IPR015590">
    <property type="entry name" value="Aldehyde_DH_dom"/>
</dbReference>
<feature type="domain" description="Aldehyde dehydrogenase" evidence="7">
    <location>
        <begin position="11"/>
        <end position="448"/>
    </location>
</feature>
<keyword evidence="3" id="KW-0520">NAD</keyword>
<evidence type="ECO:0000259" key="7">
    <source>
        <dbReference type="Pfam" id="PF00171"/>
    </source>
</evidence>
<reference evidence="8 9" key="1">
    <citation type="submission" date="2021-08" db="EMBL/GenBank/DDBJ databases">
        <authorList>
            <person name="Peeters C."/>
        </authorList>
    </citation>
    <scope>NUCLEOTIDE SEQUENCE [LARGE SCALE GENOMIC DNA]</scope>
    <source>
        <strain evidence="8 9">LMG 23992</strain>
    </source>
</reference>
<gene>
    <name evidence="8" type="primary">calB_1</name>
    <name evidence="8" type="ORF">LMG23992_01943</name>
</gene>
<dbReference type="PIRSF" id="PIRSF036492">
    <property type="entry name" value="ALDH"/>
    <property type="match status" value="1"/>
</dbReference>
<comment type="similarity">
    <text evidence="1 4 6">Belongs to the aldehyde dehydrogenase family.</text>
</comment>
<dbReference type="PROSITE" id="PS00687">
    <property type="entry name" value="ALDEHYDE_DEHYDR_GLU"/>
    <property type="match status" value="1"/>
</dbReference>
<dbReference type="PROSITE" id="PS00070">
    <property type="entry name" value="ALDEHYDE_DEHYDR_CYS"/>
    <property type="match status" value="1"/>
</dbReference>
<dbReference type="InterPro" id="IPR016163">
    <property type="entry name" value="Ald_DH_C"/>
</dbReference>
<dbReference type="InterPro" id="IPR016160">
    <property type="entry name" value="Ald_DH_CS_CYS"/>
</dbReference>
<dbReference type="PANTHER" id="PTHR43570">
    <property type="entry name" value="ALDEHYDE DEHYDROGENASE"/>
    <property type="match status" value="1"/>
</dbReference>
<dbReference type="Pfam" id="PF00171">
    <property type="entry name" value="Aldedh"/>
    <property type="match status" value="1"/>
</dbReference>
<evidence type="ECO:0000256" key="3">
    <source>
        <dbReference type="ARBA" id="ARBA00023027"/>
    </source>
</evidence>
<evidence type="ECO:0000256" key="1">
    <source>
        <dbReference type="ARBA" id="ARBA00009986"/>
    </source>
</evidence>
<dbReference type="SUPFAM" id="SSF53720">
    <property type="entry name" value="ALDH-like"/>
    <property type="match status" value="1"/>
</dbReference>
<proteinExistence type="inferred from homology"/>
<dbReference type="Proteomes" id="UP000727654">
    <property type="component" value="Unassembled WGS sequence"/>
</dbReference>
<dbReference type="Gene3D" id="3.40.309.10">
    <property type="entry name" value="Aldehyde Dehydrogenase, Chain A, domain 2"/>
    <property type="match status" value="1"/>
</dbReference>
<dbReference type="RefSeq" id="WP_224079570.1">
    <property type="nucleotide sequence ID" value="NZ_CAJZAI010000003.1"/>
</dbReference>
<dbReference type="CDD" id="cd07133">
    <property type="entry name" value="ALDH_CALDH_CalB"/>
    <property type="match status" value="1"/>
</dbReference>
<evidence type="ECO:0000256" key="2">
    <source>
        <dbReference type="ARBA" id="ARBA00023002"/>
    </source>
</evidence>
<dbReference type="EMBL" id="CAJZAI010000003">
    <property type="protein sequence ID" value="CAG9171136.1"/>
    <property type="molecule type" value="Genomic_DNA"/>
</dbReference>
<evidence type="ECO:0000313" key="8">
    <source>
        <dbReference type="EMBL" id="CAG9171136.1"/>
    </source>
</evidence>